<dbReference type="EMBL" id="JATAAI010000063">
    <property type="protein sequence ID" value="KAK1732577.1"/>
    <property type="molecule type" value="Genomic_DNA"/>
</dbReference>
<dbReference type="Proteomes" id="UP001224775">
    <property type="component" value="Unassembled WGS sequence"/>
</dbReference>
<proteinExistence type="predicted"/>
<keyword evidence="1" id="KW-0472">Membrane</keyword>
<sequence length="78" mass="8702">MTINYIGLVILIIGGLFLLMAIAQPKNFIVYKGLIARSEVCWGEGNGPKVMAAYSLMMIVFGLLLMFRVFGKQDEKED</sequence>
<keyword evidence="1" id="KW-1133">Transmembrane helix</keyword>
<keyword evidence="1" id="KW-0812">Transmembrane</keyword>
<dbReference type="EMBL" id="JATAAI010000051">
    <property type="protein sequence ID" value="KAK1733296.1"/>
    <property type="molecule type" value="Genomic_DNA"/>
</dbReference>
<accession>A0AAD8XT06</accession>
<evidence type="ECO:0000313" key="2">
    <source>
        <dbReference type="EMBL" id="KAK1732573.1"/>
    </source>
</evidence>
<name>A0AAD8XT06_9STRA</name>
<dbReference type="AlphaFoldDB" id="A0AAD8XT06"/>
<evidence type="ECO:0000313" key="4">
    <source>
        <dbReference type="EMBL" id="KAK1733296.1"/>
    </source>
</evidence>
<protein>
    <submittedName>
        <fullName evidence="4">Uncharacterized protein</fullName>
    </submittedName>
</protein>
<evidence type="ECO:0000313" key="3">
    <source>
        <dbReference type="EMBL" id="KAK1732577.1"/>
    </source>
</evidence>
<evidence type="ECO:0000256" key="1">
    <source>
        <dbReference type="SAM" id="Phobius"/>
    </source>
</evidence>
<reference evidence="4" key="1">
    <citation type="submission" date="2023-06" db="EMBL/GenBank/DDBJ databases">
        <title>Survivors Of The Sea: Transcriptome response of Skeletonema marinoi to long-term dormancy.</title>
        <authorList>
            <person name="Pinder M.I.M."/>
            <person name="Kourtchenko O."/>
            <person name="Robertson E.K."/>
            <person name="Larsson T."/>
            <person name="Maumus F."/>
            <person name="Osuna-Cruz C.M."/>
            <person name="Vancaester E."/>
            <person name="Stenow R."/>
            <person name="Vandepoele K."/>
            <person name="Ploug H."/>
            <person name="Bruchert V."/>
            <person name="Godhe A."/>
            <person name="Topel M."/>
        </authorList>
    </citation>
    <scope>NUCLEOTIDE SEQUENCE</scope>
    <source>
        <strain evidence="4">R05AC</strain>
    </source>
</reference>
<keyword evidence="5" id="KW-1185">Reference proteome</keyword>
<dbReference type="EMBL" id="JATAAI010000063">
    <property type="protein sequence ID" value="KAK1732573.1"/>
    <property type="molecule type" value="Genomic_DNA"/>
</dbReference>
<gene>
    <name evidence="4" type="ORF">QTG54_016013</name>
    <name evidence="2" type="ORF">QTG54_016714</name>
    <name evidence="3" type="ORF">QTG54_016718</name>
</gene>
<comment type="caution">
    <text evidence="4">The sequence shown here is derived from an EMBL/GenBank/DDBJ whole genome shotgun (WGS) entry which is preliminary data.</text>
</comment>
<feature type="transmembrane region" description="Helical" evidence="1">
    <location>
        <begin position="52"/>
        <end position="70"/>
    </location>
</feature>
<organism evidence="4 5">
    <name type="scientific">Skeletonema marinoi</name>
    <dbReference type="NCBI Taxonomy" id="267567"/>
    <lineage>
        <taxon>Eukaryota</taxon>
        <taxon>Sar</taxon>
        <taxon>Stramenopiles</taxon>
        <taxon>Ochrophyta</taxon>
        <taxon>Bacillariophyta</taxon>
        <taxon>Coscinodiscophyceae</taxon>
        <taxon>Thalassiosirophycidae</taxon>
        <taxon>Thalassiosirales</taxon>
        <taxon>Skeletonemataceae</taxon>
        <taxon>Skeletonema</taxon>
        <taxon>Skeletonema marinoi-dohrnii complex</taxon>
    </lineage>
</organism>
<evidence type="ECO:0000313" key="5">
    <source>
        <dbReference type="Proteomes" id="UP001224775"/>
    </source>
</evidence>